<dbReference type="Proteomes" id="UP000525652">
    <property type="component" value="Unassembled WGS sequence"/>
</dbReference>
<sequence>MSGQPNPEKTSYDLIVVGAGSGGFGAALAAARQGCRVLLVEKSGSLGGNAVRGGVNVWEPGVGGTGIPFELYKRLKGRENAVAIYSFGRHVAWESPEIQPHFPGGELVVDPEKSYLDTLRRFGAPPDFGEEHFRRKYWHGVLFEPDPYAAEMESMLRETGRCTVRTGTAFSEVHRDGRLITGLTLDNGEQVTAHYYVDATAHIVFARAAGEASSLGRESRSLYGETGAPPEPSPQLNGASLIFRVSGSKKLGVEPLPDDIPSHCWWQREFPAAVFAQSPAGDYTINPLPTMAGLEVEERGYPAAYRECLRRTQALWHHIQVTYPEFQNFRKVWVAPALGVREGPRMVGRYVLTEHDLDAGLSYQNHNDLIAISDHAKDTHGDSEAGGGAKELNEPYGIPYRCLLPRNTDNLLVACRGASFSSIAASSCRLSRTMMQLGQAAGTAAAIASSEKISSLVDVPPESLRQSLIEQRVELSWPRSPELNECLRNGE</sequence>
<comment type="caution">
    <text evidence="6">The sequence shown here is derived from an EMBL/GenBank/DDBJ whole genome shotgun (WGS) entry which is preliminary data.</text>
</comment>
<evidence type="ECO:0000256" key="5">
    <source>
        <dbReference type="ARBA" id="ARBA00023014"/>
    </source>
</evidence>
<reference evidence="6 7" key="1">
    <citation type="submission" date="2020-07" db="EMBL/GenBank/DDBJ databases">
        <authorList>
            <person name="Feng X."/>
        </authorList>
    </citation>
    <scope>NUCLEOTIDE SEQUENCE [LARGE SCALE GENOMIC DNA]</scope>
    <source>
        <strain evidence="6 7">JCM14086</strain>
    </source>
</reference>
<gene>
    <name evidence="6" type="ORF">H5P30_13270</name>
</gene>
<dbReference type="GO" id="GO:0046872">
    <property type="term" value="F:metal ion binding"/>
    <property type="evidence" value="ECO:0007669"/>
    <property type="project" value="UniProtKB-KW"/>
</dbReference>
<evidence type="ECO:0000256" key="4">
    <source>
        <dbReference type="ARBA" id="ARBA00023004"/>
    </source>
</evidence>
<evidence type="ECO:0000313" key="7">
    <source>
        <dbReference type="Proteomes" id="UP000525652"/>
    </source>
</evidence>
<evidence type="ECO:0000256" key="2">
    <source>
        <dbReference type="ARBA" id="ARBA00022723"/>
    </source>
</evidence>
<organism evidence="6 7">
    <name type="scientific">Puniceicoccus vermicola</name>
    <dbReference type="NCBI Taxonomy" id="388746"/>
    <lineage>
        <taxon>Bacteria</taxon>
        <taxon>Pseudomonadati</taxon>
        <taxon>Verrucomicrobiota</taxon>
        <taxon>Opitutia</taxon>
        <taxon>Puniceicoccales</taxon>
        <taxon>Puniceicoccaceae</taxon>
        <taxon>Puniceicoccus</taxon>
    </lineage>
</organism>
<dbReference type="RefSeq" id="WP_185693413.1">
    <property type="nucleotide sequence ID" value="NZ_JACHVA010000101.1"/>
</dbReference>
<dbReference type="GO" id="GO:0016491">
    <property type="term" value="F:oxidoreductase activity"/>
    <property type="evidence" value="ECO:0007669"/>
    <property type="project" value="UniProtKB-KW"/>
</dbReference>
<keyword evidence="1" id="KW-0004">4Fe-4S</keyword>
<evidence type="ECO:0000313" key="6">
    <source>
        <dbReference type="EMBL" id="MBC2602748.1"/>
    </source>
</evidence>
<dbReference type="InterPro" id="IPR039650">
    <property type="entry name" value="HdrA-like"/>
</dbReference>
<dbReference type="PANTHER" id="PTHR43498:SF1">
    <property type="entry name" value="COB--COM HETERODISULFIDE REDUCTASE IRON-SULFUR SUBUNIT A"/>
    <property type="match status" value="1"/>
</dbReference>
<accession>A0A7X1E573</accession>
<keyword evidence="2" id="KW-0479">Metal-binding</keyword>
<dbReference type="PANTHER" id="PTHR43498">
    <property type="entry name" value="FERREDOXIN:COB-COM HETERODISULFIDE REDUCTASE SUBUNIT A"/>
    <property type="match status" value="1"/>
</dbReference>
<dbReference type="Pfam" id="PF12831">
    <property type="entry name" value="FAD_oxidored"/>
    <property type="match status" value="1"/>
</dbReference>
<keyword evidence="7" id="KW-1185">Reference proteome</keyword>
<dbReference type="Gene3D" id="3.50.50.60">
    <property type="entry name" value="FAD/NAD(P)-binding domain"/>
    <property type="match status" value="1"/>
</dbReference>
<dbReference type="InterPro" id="IPR036188">
    <property type="entry name" value="FAD/NAD-bd_sf"/>
</dbReference>
<dbReference type="AlphaFoldDB" id="A0A7X1E573"/>
<keyword evidence="4" id="KW-0408">Iron</keyword>
<keyword evidence="5" id="KW-0411">Iron-sulfur</keyword>
<protein>
    <submittedName>
        <fullName evidence="6">FAD-dependent oxidoreductase</fullName>
    </submittedName>
</protein>
<proteinExistence type="predicted"/>
<dbReference type="EMBL" id="JACHVA010000101">
    <property type="protein sequence ID" value="MBC2602748.1"/>
    <property type="molecule type" value="Genomic_DNA"/>
</dbReference>
<evidence type="ECO:0000256" key="3">
    <source>
        <dbReference type="ARBA" id="ARBA00023002"/>
    </source>
</evidence>
<keyword evidence="3" id="KW-0560">Oxidoreductase</keyword>
<dbReference type="SUPFAM" id="SSF51905">
    <property type="entry name" value="FAD/NAD(P)-binding domain"/>
    <property type="match status" value="1"/>
</dbReference>
<dbReference type="GO" id="GO:0051539">
    <property type="term" value="F:4 iron, 4 sulfur cluster binding"/>
    <property type="evidence" value="ECO:0007669"/>
    <property type="project" value="UniProtKB-KW"/>
</dbReference>
<name>A0A7X1E573_9BACT</name>
<evidence type="ECO:0000256" key="1">
    <source>
        <dbReference type="ARBA" id="ARBA00022485"/>
    </source>
</evidence>